<dbReference type="EMBL" id="JADFTS010000002">
    <property type="protein sequence ID" value="KAF9620072.1"/>
    <property type="molecule type" value="Genomic_DNA"/>
</dbReference>
<keyword evidence="4" id="KW-1185">Reference proteome</keyword>
<evidence type="ECO:0000256" key="1">
    <source>
        <dbReference type="SAM" id="MobiDB-lite"/>
    </source>
</evidence>
<dbReference type="OrthoDB" id="1738151at2759"/>
<organism evidence="3 4">
    <name type="scientific">Coptis chinensis</name>
    <dbReference type="NCBI Taxonomy" id="261450"/>
    <lineage>
        <taxon>Eukaryota</taxon>
        <taxon>Viridiplantae</taxon>
        <taxon>Streptophyta</taxon>
        <taxon>Embryophyta</taxon>
        <taxon>Tracheophyta</taxon>
        <taxon>Spermatophyta</taxon>
        <taxon>Magnoliopsida</taxon>
        <taxon>Ranunculales</taxon>
        <taxon>Ranunculaceae</taxon>
        <taxon>Coptidoideae</taxon>
        <taxon>Coptis</taxon>
    </lineage>
</organism>
<dbReference type="InterPro" id="IPR050747">
    <property type="entry name" value="Mitochondrial_chaperone_BCS1"/>
</dbReference>
<feature type="compositionally biased region" description="Basic and acidic residues" evidence="1">
    <location>
        <begin position="112"/>
        <end position="127"/>
    </location>
</feature>
<evidence type="ECO:0000259" key="2">
    <source>
        <dbReference type="Pfam" id="PF25568"/>
    </source>
</evidence>
<dbReference type="PANTHER" id="PTHR23070">
    <property type="entry name" value="BCS1 AAA-TYPE ATPASE"/>
    <property type="match status" value="1"/>
</dbReference>
<dbReference type="Pfam" id="PF25568">
    <property type="entry name" value="AAA_lid_At3g28540"/>
    <property type="match status" value="1"/>
</dbReference>
<reference evidence="3 4" key="1">
    <citation type="submission" date="2020-10" db="EMBL/GenBank/DDBJ databases">
        <title>The Coptis chinensis genome and diversification of protoberbering-type alkaloids.</title>
        <authorList>
            <person name="Wang B."/>
            <person name="Shu S."/>
            <person name="Song C."/>
            <person name="Liu Y."/>
        </authorList>
    </citation>
    <scope>NUCLEOTIDE SEQUENCE [LARGE SCALE GENOMIC DNA]</scope>
    <source>
        <strain evidence="3">HL-2020</strain>
        <tissue evidence="3">Leaf</tissue>
    </source>
</reference>
<proteinExistence type="predicted"/>
<feature type="region of interest" description="Disordered" evidence="1">
    <location>
        <begin position="112"/>
        <end position="162"/>
    </location>
</feature>
<accession>A0A835IPQ8</accession>
<dbReference type="InterPro" id="IPR058017">
    <property type="entry name" value="At3g28540-like_C"/>
</dbReference>
<dbReference type="Gene3D" id="6.10.280.40">
    <property type="match status" value="1"/>
</dbReference>
<gene>
    <name evidence="3" type="ORF">IFM89_010722</name>
</gene>
<feature type="domain" description="AAA+ ATPase At3g28540-like C-terminal" evidence="2">
    <location>
        <begin position="64"/>
        <end position="116"/>
    </location>
</feature>
<name>A0A835IPQ8_9MAGN</name>
<dbReference type="Proteomes" id="UP000631114">
    <property type="component" value="Unassembled WGS sequence"/>
</dbReference>
<protein>
    <recommendedName>
        <fullName evidence="2">AAA+ ATPase At3g28540-like C-terminal domain-containing protein</fullName>
    </recommendedName>
</protein>
<sequence>MANYRNFNIYDLELANLYSNSELQRLLVATANRSIVVIEDIDCSVELQDRTATAGTSEGRESHIQDDILFEEIELLIRDVNVTPAEVAEELMKSDDPKSSLEGLTNFLQRKKAENDKSIVQGEKHGAGLECQQNENDNDKEAKNNTTRSTSTKETKVISNED</sequence>
<evidence type="ECO:0000313" key="4">
    <source>
        <dbReference type="Proteomes" id="UP000631114"/>
    </source>
</evidence>
<evidence type="ECO:0000313" key="3">
    <source>
        <dbReference type="EMBL" id="KAF9620072.1"/>
    </source>
</evidence>
<dbReference type="AlphaFoldDB" id="A0A835IPQ8"/>
<comment type="caution">
    <text evidence="3">The sequence shown here is derived from an EMBL/GenBank/DDBJ whole genome shotgun (WGS) entry which is preliminary data.</text>
</comment>